<evidence type="ECO:0000256" key="1">
    <source>
        <dbReference type="SAM" id="MobiDB-lite"/>
    </source>
</evidence>
<keyword evidence="3" id="KW-1185">Reference proteome</keyword>
<reference evidence="2 3" key="1">
    <citation type="journal article" date="2021" name="BMC Biol.">
        <title>Horizontally acquired antibacterial genes associated with adaptive radiation of ladybird beetles.</title>
        <authorList>
            <person name="Li H.S."/>
            <person name="Tang X.F."/>
            <person name="Huang Y.H."/>
            <person name="Xu Z.Y."/>
            <person name="Chen M.L."/>
            <person name="Du X.Y."/>
            <person name="Qiu B.Y."/>
            <person name="Chen P.T."/>
            <person name="Zhang W."/>
            <person name="Slipinski A."/>
            <person name="Escalona H.E."/>
            <person name="Waterhouse R.M."/>
            <person name="Zwick A."/>
            <person name="Pang H."/>
        </authorList>
    </citation>
    <scope>NUCLEOTIDE SEQUENCE [LARGE SCALE GENOMIC DNA]</scope>
    <source>
        <strain evidence="2">SYSU2018</strain>
    </source>
</reference>
<gene>
    <name evidence="2" type="ORF">HHI36_009401</name>
</gene>
<protein>
    <submittedName>
        <fullName evidence="2">Uncharacterized protein</fullName>
    </submittedName>
</protein>
<dbReference type="EMBL" id="JABFTP020000021">
    <property type="protein sequence ID" value="KAL3270353.1"/>
    <property type="molecule type" value="Genomic_DNA"/>
</dbReference>
<name>A0ABD2MV80_9CUCU</name>
<sequence>MELVGASSPTSNFCSKLPDLLGPALPARKEVPSIESENEENDDEDRHRRLYFPLLYHQKR</sequence>
<feature type="non-terminal residue" evidence="2">
    <location>
        <position position="60"/>
    </location>
</feature>
<dbReference type="Proteomes" id="UP001516400">
    <property type="component" value="Unassembled WGS sequence"/>
</dbReference>
<evidence type="ECO:0000313" key="3">
    <source>
        <dbReference type="Proteomes" id="UP001516400"/>
    </source>
</evidence>
<feature type="region of interest" description="Disordered" evidence="1">
    <location>
        <begin position="27"/>
        <end position="49"/>
    </location>
</feature>
<accession>A0ABD2MV80</accession>
<dbReference type="AlphaFoldDB" id="A0ABD2MV80"/>
<comment type="caution">
    <text evidence="2">The sequence shown here is derived from an EMBL/GenBank/DDBJ whole genome shotgun (WGS) entry which is preliminary data.</text>
</comment>
<evidence type="ECO:0000313" key="2">
    <source>
        <dbReference type="EMBL" id="KAL3270353.1"/>
    </source>
</evidence>
<organism evidence="2 3">
    <name type="scientific">Cryptolaemus montrouzieri</name>
    <dbReference type="NCBI Taxonomy" id="559131"/>
    <lineage>
        <taxon>Eukaryota</taxon>
        <taxon>Metazoa</taxon>
        <taxon>Ecdysozoa</taxon>
        <taxon>Arthropoda</taxon>
        <taxon>Hexapoda</taxon>
        <taxon>Insecta</taxon>
        <taxon>Pterygota</taxon>
        <taxon>Neoptera</taxon>
        <taxon>Endopterygota</taxon>
        <taxon>Coleoptera</taxon>
        <taxon>Polyphaga</taxon>
        <taxon>Cucujiformia</taxon>
        <taxon>Coccinelloidea</taxon>
        <taxon>Coccinellidae</taxon>
        <taxon>Scymninae</taxon>
        <taxon>Scymnini</taxon>
        <taxon>Cryptolaemus</taxon>
    </lineage>
</organism>
<proteinExistence type="predicted"/>